<dbReference type="EMBL" id="JFBX01000296">
    <property type="protein sequence ID" value="KXH42631.1"/>
    <property type="molecule type" value="Genomic_DNA"/>
</dbReference>
<evidence type="ECO:0000313" key="1">
    <source>
        <dbReference type="EMBL" id="KXH42631.1"/>
    </source>
</evidence>
<dbReference type="OrthoDB" id="5062850at2759"/>
<proteinExistence type="predicted"/>
<accession>A0A135T3C2</accession>
<dbReference type="AlphaFoldDB" id="A0A135T3C2"/>
<sequence length="578" mass="66052">MAIRSTFLSLPREVRDEIYGHYVTTDCGYVCDSEMLIARTLNVNSSGSSGSTDGHLGNVAGVLKRRDGLPIDSGLSLTCKMVAEEMRGLALRNTITFSTATSQDLRIRALHFDILMRSIDANQEFLFHRTGFTIPHITRDQLKLDYPEFSSLLETLKERYPLAEVLQRRGPYGEAPSQYRAFCREALAAASVGEIIRDDDDIQQRFSAWESAMRKSPDITPLNTLRIAQCHVPHWTIPTDDVLNSLKACVKPDVAWRLLCAETGRDRSSHRFSAAAIAVHFLQSIPEELRRQLRSIVLDEDREAMANPQCHALGLVPFCKQNPQLRIERRVNLWRNGLQPDPTFDTPSARYEATRPSDGLKDRLITSNVSQWVVEALALAPAGMPPASFALVLDGQPVPGLCAEIFQKTVQRDVAWQTAWFESVNRGIVPPTEWFLEPVTWDNPQARVEHPTGYFYKGFPLAMRDIVEGRSVVRCNFDPGEMWNVERIVEDHRTWSPERWQAAWADHEPKRWVPVAPLPAFKALLEEDLVPRPGKRKKKLPRSERRRRMRIEMDDFRSWYLSIGHFPWIRPDRGNMTF</sequence>
<reference evidence="1 2" key="1">
    <citation type="submission" date="2014-02" db="EMBL/GenBank/DDBJ databases">
        <title>The genome sequence of Colletotrichum simmondsii CBS122122.</title>
        <authorList>
            <person name="Baroncelli R."/>
            <person name="Thon M.R."/>
        </authorList>
    </citation>
    <scope>NUCLEOTIDE SEQUENCE [LARGE SCALE GENOMIC DNA]</scope>
    <source>
        <strain evidence="1 2">CBS122122</strain>
    </source>
</reference>
<dbReference type="Proteomes" id="UP000070328">
    <property type="component" value="Unassembled WGS sequence"/>
</dbReference>
<keyword evidence="2" id="KW-1185">Reference proteome</keyword>
<comment type="caution">
    <text evidence="1">The sequence shown here is derived from an EMBL/GenBank/DDBJ whole genome shotgun (WGS) entry which is preliminary data.</text>
</comment>
<gene>
    <name evidence="1" type="ORF">CSIM01_09593</name>
</gene>
<organism evidence="1 2">
    <name type="scientific">Colletotrichum simmondsii</name>
    <dbReference type="NCBI Taxonomy" id="703756"/>
    <lineage>
        <taxon>Eukaryota</taxon>
        <taxon>Fungi</taxon>
        <taxon>Dikarya</taxon>
        <taxon>Ascomycota</taxon>
        <taxon>Pezizomycotina</taxon>
        <taxon>Sordariomycetes</taxon>
        <taxon>Hypocreomycetidae</taxon>
        <taxon>Glomerellales</taxon>
        <taxon>Glomerellaceae</taxon>
        <taxon>Colletotrichum</taxon>
        <taxon>Colletotrichum acutatum species complex</taxon>
    </lineage>
</organism>
<name>A0A135T3C2_9PEZI</name>
<evidence type="ECO:0000313" key="2">
    <source>
        <dbReference type="Proteomes" id="UP000070328"/>
    </source>
</evidence>
<protein>
    <submittedName>
        <fullName evidence="1">Uncharacterized protein</fullName>
    </submittedName>
</protein>